<dbReference type="NCBIfam" id="TIGR01145">
    <property type="entry name" value="ATP_synt_delta"/>
    <property type="match status" value="1"/>
</dbReference>
<name>A0A9D2H9I6_9FIRM</name>
<evidence type="ECO:0000256" key="4">
    <source>
        <dbReference type="ARBA" id="ARBA00023065"/>
    </source>
</evidence>
<evidence type="ECO:0000256" key="3">
    <source>
        <dbReference type="ARBA" id="ARBA00022781"/>
    </source>
</evidence>
<keyword evidence="3 7" id="KW-0375">Hydrogen ion transport</keyword>
<comment type="subcellular location">
    <subcellularLocation>
        <location evidence="7">Cell membrane</location>
        <topology evidence="7">Peripheral membrane protein</topology>
    </subcellularLocation>
    <subcellularLocation>
        <location evidence="1">Membrane</location>
    </subcellularLocation>
</comment>
<keyword evidence="5 7" id="KW-0472">Membrane</keyword>
<accession>A0A9D2H9I6</accession>
<dbReference type="AlphaFoldDB" id="A0A9D2H9I6"/>
<evidence type="ECO:0000256" key="5">
    <source>
        <dbReference type="ARBA" id="ARBA00023136"/>
    </source>
</evidence>
<reference evidence="8" key="1">
    <citation type="journal article" date="2021" name="PeerJ">
        <title>Extensive microbial diversity within the chicken gut microbiome revealed by metagenomics and culture.</title>
        <authorList>
            <person name="Gilroy R."/>
            <person name="Ravi A."/>
            <person name="Getino M."/>
            <person name="Pursley I."/>
            <person name="Horton D.L."/>
            <person name="Alikhan N.F."/>
            <person name="Baker D."/>
            <person name="Gharbi K."/>
            <person name="Hall N."/>
            <person name="Watson M."/>
            <person name="Adriaenssens E.M."/>
            <person name="Foster-Nyarko E."/>
            <person name="Jarju S."/>
            <person name="Secka A."/>
            <person name="Antonio M."/>
            <person name="Oren A."/>
            <person name="Chaudhuri R.R."/>
            <person name="La Ragione R."/>
            <person name="Hildebrand F."/>
            <person name="Pallen M.J."/>
        </authorList>
    </citation>
    <scope>NUCLEOTIDE SEQUENCE</scope>
    <source>
        <strain evidence="8">ChiSjej2B20-11307</strain>
    </source>
</reference>
<keyword evidence="7" id="KW-0139">CF(1)</keyword>
<dbReference type="GO" id="GO:0046933">
    <property type="term" value="F:proton-transporting ATP synthase activity, rotational mechanism"/>
    <property type="evidence" value="ECO:0007669"/>
    <property type="project" value="UniProtKB-UniRule"/>
</dbReference>
<organism evidence="8 9">
    <name type="scientific">Candidatus Mediterraneibacter pullicola</name>
    <dbReference type="NCBI Taxonomy" id="2838682"/>
    <lineage>
        <taxon>Bacteria</taxon>
        <taxon>Bacillati</taxon>
        <taxon>Bacillota</taxon>
        <taxon>Clostridia</taxon>
        <taxon>Lachnospirales</taxon>
        <taxon>Lachnospiraceae</taxon>
        <taxon>Mediterraneibacter</taxon>
    </lineage>
</organism>
<comment type="function">
    <text evidence="7">F(1)F(0) ATP synthase produces ATP from ADP in the presence of a proton or sodium gradient. F-type ATPases consist of two structural domains, F(1) containing the extramembraneous catalytic core and F(0) containing the membrane proton channel, linked together by a central stalk and a peripheral stalk. During catalysis, ATP synthesis in the catalytic domain of F(1) is coupled via a rotary mechanism of the central stalk subunits to proton translocation.</text>
</comment>
<sequence>MKTGKEIRCSSPAATYGKVLFGMDVPQETVGKTRQILLEVPKLTEILRNPTIAMRKKQSVIDKVFPVEMRNFLKTVCAYHRVGLLEEIFASYDGLRDKEADIVRAVLTCTTEPSEEQKKGMEQFLCRKYKAKAARIQVRRDDTLMGGFILRVGNDEYDRSVKGGMDRLARRIAGGR</sequence>
<keyword evidence="7" id="KW-1003">Cell membrane</keyword>
<keyword evidence="2 7" id="KW-0813">Transport</keyword>
<evidence type="ECO:0000256" key="7">
    <source>
        <dbReference type="HAMAP-Rule" id="MF_01416"/>
    </source>
</evidence>
<dbReference type="GO" id="GO:0045259">
    <property type="term" value="C:proton-transporting ATP synthase complex"/>
    <property type="evidence" value="ECO:0007669"/>
    <property type="project" value="UniProtKB-KW"/>
</dbReference>
<dbReference type="PRINTS" id="PR00125">
    <property type="entry name" value="ATPASEDELTA"/>
</dbReference>
<evidence type="ECO:0000313" key="8">
    <source>
        <dbReference type="EMBL" id="HJA06372.1"/>
    </source>
</evidence>
<dbReference type="Pfam" id="PF00213">
    <property type="entry name" value="OSCP"/>
    <property type="match status" value="1"/>
</dbReference>
<dbReference type="Proteomes" id="UP000824223">
    <property type="component" value="Unassembled WGS sequence"/>
</dbReference>
<evidence type="ECO:0000256" key="2">
    <source>
        <dbReference type="ARBA" id="ARBA00022448"/>
    </source>
</evidence>
<gene>
    <name evidence="7 8" type="primary">atpH</name>
    <name evidence="8" type="ORF">H9798_04385</name>
</gene>
<evidence type="ECO:0000256" key="6">
    <source>
        <dbReference type="ARBA" id="ARBA00023310"/>
    </source>
</evidence>
<dbReference type="EMBL" id="DXAK01000020">
    <property type="protein sequence ID" value="HJA06372.1"/>
    <property type="molecule type" value="Genomic_DNA"/>
</dbReference>
<dbReference type="HAMAP" id="MF_01416">
    <property type="entry name" value="ATP_synth_delta_bact"/>
    <property type="match status" value="1"/>
</dbReference>
<dbReference type="InterPro" id="IPR026015">
    <property type="entry name" value="ATP_synth_OSCP/delta_N_sf"/>
</dbReference>
<dbReference type="SUPFAM" id="SSF47928">
    <property type="entry name" value="N-terminal domain of the delta subunit of the F1F0-ATP synthase"/>
    <property type="match status" value="1"/>
</dbReference>
<evidence type="ECO:0000256" key="1">
    <source>
        <dbReference type="ARBA" id="ARBA00004370"/>
    </source>
</evidence>
<comment type="caution">
    <text evidence="8">The sequence shown here is derived from an EMBL/GenBank/DDBJ whole genome shotgun (WGS) entry which is preliminary data.</text>
</comment>
<proteinExistence type="inferred from homology"/>
<comment type="function">
    <text evidence="7">This protein is part of the stalk that links CF(0) to CF(1). It either transmits conformational changes from CF(0) to CF(1) or is implicated in proton conduction.</text>
</comment>
<comment type="similarity">
    <text evidence="7">Belongs to the ATPase delta chain family.</text>
</comment>
<evidence type="ECO:0000313" key="9">
    <source>
        <dbReference type="Proteomes" id="UP000824223"/>
    </source>
</evidence>
<keyword evidence="4 7" id="KW-0406">Ion transport</keyword>
<keyword evidence="6 7" id="KW-0066">ATP synthesis</keyword>
<protein>
    <recommendedName>
        <fullName evidence="7">ATP synthase subunit delta</fullName>
    </recommendedName>
    <alternativeName>
        <fullName evidence="7">ATP synthase F(1) sector subunit delta</fullName>
    </alternativeName>
    <alternativeName>
        <fullName evidence="7">F-type ATPase subunit delta</fullName>
        <shortName evidence="7">F-ATPase subunit delta</shortName>
    </alternativeName>
</protein>
<dbReference type="InterPro" id="IPR000711">
    <property type="entry name" value="ATPase_OSCP/dsu"/>
</dbReference>
<dbReference type="Gene3D" id="1.10.520.20">
    <property type="entry name" value="N-terminal domain of the delta subunit of the F1F0-ATP synthase"/>
    <property type="match status" value="1"/>
</dbReference>
<reference evidence="8" key="2">
    <citation type="submission" date="2021-04" db="EMBL/GenBank/DDBJ databases">
        <authorList>
            <person name="Gilroy R."/>
        </authorList>
    </citation>
    <scope>NUCLEOTIDE SEQUENCE</scope>
    <source>
        <strain evidence="8">ChiSjej2B20-11307</strain>
    </source>
</reference>
<dbReference type="PANTHER" id="PTHR11910">
    <property type="entry name" value="ATP SYNTHASE DELTA CHAIN"/>
    <property type="match status" value="1"/>
</dbReference>
<dbReference type="GO" id="GO:0005886">
    <property type="term" value="C:plasma membrane"/>
    <property type="evidence" value="ECO:0007669"/>
    <property type="project" value="UniProtKB-SubCell"/>
</dbReference>